<organism evidence="1 2">
    <name type="scientific">Rotaria magnacalcarata</name>
    <dbReference type="NCBI Taxonomy" id="392030"/>
    <lineage>
        <taxon>Eukaryota</taxon>
        <taxon>Metazoa</taxon>
        <taxon>Spiralia</taxon>
        <taxon>Gnathifera</taxon>
        <taxon>Rotifera</taxon>
        <taxon>Eurotatoria</taxon>
        <taxon>Bdelloidea</taxon>
        <taxon>Philodinida</taxon>
        <taxon>Philodinidae</taxon>
        <taxon>Rotaria</taxon>
    </lineage>
</organism>
<gene>
    <name evidence="1" type="ORF">UXM345_LOCUS30299</name>
</gene>
<sequence>TNRIRSNLVLNYTKLEFHYSNKSHSKYDGLDS</sequence>
<accession>A0A820E5R6</accession>
<dbReference type="Proteomes" id="UP000663842">
    <property type="component" value="Unassembled WGS sequence"/>
</dbReference>
<feature type="non-terminal residue" evidence="1">
    <location>
        <position position="1"/>
    </location>
</feature>
<protein>
    <submittedName>
        <fullName evidence="1">Uncharacterized protein</fullName>
    </submittedName>
</protein>
<evidence type="ECO:0000313" key="2">
    <source>
        <dbReference type="Proteomes" id="UP000663842"/>
    </source>
</evidence>
<evidence type="ECO:0000313" key="1">
    <source>
        <dbReference type="EMBL" id="CAF4243165.1"/>
    </source>
</evidence>
<dbReference type="EMBL" id="CAJOBF010007859">
    <property type="protein sequence ID" value="CAF4243165.1"/>
    <property type="molecule type" value="Genomic_DNA"/>
</dbReference>
<proteinExistence type="predicted"/>
<reference evidence="1" key="1">
    <citation type="submission" date="2021-02" db="EMBL/GenBank/DDBJ databases">
        <authorList>
            <person name="Nowell W R."/>
        </authorList>
    </citation>
    <scope>NUCLEOTIDE SEQUENCE</scope>
</reference>
<dbReference type="AlphaFoldDB" id="A0A820E5R6"/>
<comment type="caution">
    <text evidence="1">The sequence shown here is derived from an EMBL/GenBank/DDBJ whole genome shotgun (WGS) entry which is preliminary data.</text>
</comment>
<name>A0A820E5R6_9BILA</name>